<gene>
    <name evidence="1" type="ORF">ILYODFUR_035239</name>
</gene>
<proteinExistence type="predicted"/>
<accession>A0ABV0U0R7</accession>
<evidence type="ECO:0000313" key="2">
    <source>
        <dbReference type="Proteomes" id="UP001482620"/>
    </source>
</evidence>
<organism evidence="1 2">
    <name type="scientific">Ilyodon furcidens</name>
    <name type="common">goldbreast splitfin</name>
    <dbReference type="NCBI Taxonomy" id="33524"/>
    <lineage>
        <taxon>Eukaryota</taxon>
        <taxon>Metazoa</taxon>
        <taxon>Chordata</taxon>
        <taxon>Craniata</taxon>
        <taxon>Vertebrata</taxon>
        <taxon>Euteleostomi</taxon>
        <taxon>Actinopterygii</taxon>
        <taxon>Neopterygii</taxon>
        <taxon>Teleostei</taxon>
        <taxon>Neoteleostei</taxon>
        <taxon>Acanthomorphata</taxon>
        <taxon>Ovalentaria</taxon>
        <taxon>Atherinomorphae</taxon>
        <taxon>Cyprinodontiformes</taxon>
        <taxon>Goodeidae</taxon>
        <taxon>Ilyodon</taxon>
    </lineage>
</organism>
<protein>
    <submittedName>
        <fullName evidence="1">Uncharacterized protein</fullName>
    </submittedName>
</protein>
<keyword evidence="2" id="KW-1185">Reference proteome</keyword>
<reference evidence="1 2" key="1">
    <citation type="submission" date="2021-06" db="EMBL/GenBank/DDBJ databases">
        <authorList>
            <person name="Palmer J.M."/>
        </authorList>
    </citation>
    <scope>NUCLEOTIDE SEQUENCE [LARGE SCALE GENOMIC DNA]</scope>
    <source>
        <strain evidence="2">if_2019</strain>
        <tissue evidence="1">Muscle</tissue>
    </source>
</reference>
<dbReference type="EMBL" id="JAHRIQ010052974">
    <property type="protein sequence ID" value="MEQ2238636.1"/>
    <property type="molecule type" value="Genomic_DNA"/>
</dbReference>
<evidence type="ECO:0000313" key="1">
    <source>
        <dbReference type="EMBL" id="MEQ2238636.1"/>
    </source>
</evidence>
<sequence>MEVVKSRNTQKWGKYGKVRLRVWRQRLNCLPLPTRILPYMQFLQNQMDELQANVLFHEYRNACVGPNRNMAFKKVGYNRKKAKLIYKFKLEQDFKSDNLKTVWNGMASD</sequence>
<comment type="caution">
    <text evidence="1">The sequence shown here is derived from an EMBL/GenBank/DDBJ whole genome shotgun (WGS) entry which is preliminary data.</text>
</comment>
<dbReference type="Proteomes" id="UP001482620">
    <property type="component" value="Unassembled WGS sequence"/>
</dbReference>
<name>A0ABV0U0R7_9TELE</name>